<dbReference type="PANTHER" id="PTHR35936">
    <property type="entry name" value="MEMBRANE-BOUND LYTIC MUREIN TRANSGLYCOSYLASE F"/>
    <property type="match status" value="1"/>
</dbReference>
<accession>A0AA37W928</accession>
<dbReference type="SUPFAM" id="SSF53850">
    <property type="entry name" value="Periplasmic binding protein-like II"/>
    <property type="match status" value="1"/>
</dbReference>
<comment type="similarity">
    <text evidence="1">Belongs to the bacterial solute-binding protein 3 family.</text>
</comment>
<reference evidence="4" key="2">
    <citation type="submission" date="2023-01" db="EMBL/GenBank/DDBJ databases">
        <title>Draft genome sequence of Litoribrevibacter albus strain NBRC 110071.</title>
        <authorList>
            <person name="Sun Q."/>
            <person name="Mori K."/>
        </authorList>
    </citation>
    <scope>NUCLEOTIDE SEQUENCE</scope>
    <source>
        <strain evidence="4">NBRC 110071</strain>
    </source>
</reference>
<feature type="domain" description="Solute-binding protein family 3/N-terminal" evidence="3">
    <location>
        <begin position="1"/>
        <end position="192"/>
    </location>
</feature>
<protein>
    <recommendedName>
        <fullName evidence="3">Solute-binding protein family 3/N-terminal domain-containing protein</fullName>
    </recommendedName>
</protein>
<reference evidence="4" key="1">
    <citation type="journal article" date="2014" name="Int. J. Syst. Evol. Microbiol.">
        <title>Complete genome sequence of Corynebacterium casei LMG S-19264T (=DSM 44701T), isolated from a smear-ripened cheese.</title>
        <authorList>
            <consortium name="US DOE Joint Genome Institute (JGI-PGF)"/>
            <person name="Walter F."/>
            <person name="Albersmeier A."/>
            <person name="Kalinowski J."/>
            <person name="Ruckert C."/>
        </authorList>
    </citation>
    <scope>NUCLEOTIDE SEQUENCE</scope>
    <source>
        <strain evidence="4">NBRC 110071</strain>
    </source>
</reference>
<organism evidence="4 5">
    <name type="scientific">Litoribrevibacter albus</name>
    <dbReference type="NCBI Taxonomy" id="1473156"/>
    <lineage>
        <taxon>Bacteria</taxon>
        <taxon>Pseudomonadati</taxon>
        <taxon>Pseudomonadota</taxon>
        <taxon>Gammaproteobacteria</taxon>
        <taxon>Oceanospirillales</taxon>
        <taxon>Oceanospirillaceae</taxon>
        <taxon>Litoribrevibacter</taxon>
    </lineage>
</organism>
<dbReference type="Gene3D" id="3.40.190.10">
    <property type="entry name" value="Periplasmic binding protein-like II"/>
    <property type="match status" value="2"/>
</dbReference>
<keyword evidence="2" id="KW-0732">Signal</keyword>
<evidence type="ECO:0000256" key="1">
    <source>
        <dbReference type="ARBA" id="ARBA00010333"/>
    </source>
</evidence>
<keyword evidence="5" id="KW-1185">Reference proteome</keyword>
<dbReference type="InterPro" id="IPR001638">
    <property type="entry name" value="Solute-binding_3/MltF_N"/>
</dbReference>
<evidence type="ECO:0000313" key="5">
    <source>
        <dbReference type="Proteomes" id="UP001161389"/>
    </source>
</evidence>
<dbReference type="EMBL" id="BSNM01000016">
    <property type="protein sequence ID" value="GLQ32714.1"/>
    <property type="molecule type" value="Genomic_DNA"/>
</dbReference>
<dbReference type="Proteomes" id="UP001161389">
    <property type="component" value="Unassembled WGS sequence"/>
</dbReference>
<evidence type="ECO:0000256" key="2">
    <source>
        <dbReference type="ARBA" id="ARBA00022729"/>
    </source>
</evidence>
<dbReference type="Pfam" id="PF00497">
    <property type="entry name" value="SBP_bac_3"/>
    <property type="match status" value="1"/>
</dbReference>
<gene>
    <name evidence="4" type="ORF">GCM10007876_31930</name>
</gene>
<evidence type="ECO:0000259" key="3">
    <source>
        <dbReference type="Pfam" id="PF00497"/>
    </source>
</evidence>
<sequence length="192" mass="21946">MGHDISIEILPWARAINSIKLGQADAIFTAFHTKERAAFADYSKEVLIHQEISLFALEKSPLTFHGDLTTIGQYQIGVIRKMSYGKKFDQAVIDNIIQYTQSTSSLEQNIEKLLSGRIDFVVSNKLGALDTLNKMNKRALIRVLSPPLESTPSYIAFSKQRNLTHIRDAFDRHLKQLKQTGRYQEIIDEYFQ</sequence>
<comment type="caution">
    <text evidence="4">The sequence shown here is derived from an EMBL/GenBank/DDBJ whole genome shotgun (WGS) entry which is preliminary data.</text>
</comment>
<proteinExistence type="inferred from homology"/>
<dbReference type="PANTHER" id="PTHR35936:SF25">
    <property type="entry name" value="ABC TRANSPORTER SUBSTRATE-BINDING PROTEIN"/>
    <property type="match status" value="1"/>
</dbReference>
<evidence type="ECO:0000313" key="4">
    <source>
        <dbReference type="EMBL" id="GLQ32714.1"/>
    </source>
</evidence>
<dbReference type="AlphaFoldDB" id="A0AA37W928"/>
<name>A0AA37W928_9GAMM</name>